<dbReference type="OrthoDB" id="10394869at2759"/>
<feature type="region of interest" description="Disordered" evidence="1">
    <location>
        <begin position="1"/>
        <end position="38"/>
    </location>
</feature>
<dbReference type="EMBL" id="BGPR01004791">
    <property type="protein sequence ID" value="GBN03393.1"/>
    <property type="molecule type" value="Genomic_DNA"/>
</dbReference>
<sequence>MEKDGKSNKLAGRQTKQERKSDKTAKAQTTEQPMNGKDESVTIVLVEVLEMRPATKNPRIYLGISCTKANNAVAEQLGGTILLLT</sequence>
<gene>
    <name evidence="2" type="ORF">AVEN_6118_1</name>
</gene>
<keyword evidence="3" id="KW-1185">Reference proteome</keyword>
<organism evidence="2 3">
    <name type="scientific">Araneus ventricosus</name>
    <name type="common">Orbweaver spider</name>
    <name type="synonym">Epeira ventricosa</name>
    <dbReference type="NCBI Taxonomy" id="182803"/>
    <lineage>
        <taxon>Eukaryota</taxon>
        <taxon>Metazoa</taxon>
        <taxon>Ecdysozoa</taxon>
        <taxon>Arthropoda</taxon>
        <taxon>Chelicerata</taxon>
        <taxon>Arachnida</taxon>
        <taxon>Araneae</taxon>
        <taxon>Araneomorphae</taxon>
        <taxon>Entelegynae</taxon>
        <taxon>Araneoidea</taxon>
        <taxon>Araneidae</taxon>
        <taxon>Araneus</taxon>
    </lineage>
</organism>
<dbReference type="AlphaFoldDB" id="A0A4Y2KPJ2"/>
<evidence type="ECO:0000313" key="3">
    <source>
        <dbReference type="Proteomes" id="UP000499080"/>
    </source>
</evidence>
<feature type="compositionally biased region" description="Basic and acidic residues" evidence="1">
    <location>
        <begin position="15"/>
        <end position="25"/>
    </location>
</feature>
<proteinExistence type="predicted"/>
<name>A0A4Y2KPJ2_ARAVE</name>
<reference evidence="2 3" key="1">
    <citation type="journal article" date="2019" name="Sci. Rep.">
        <title>Orb-weaving spider Araneus ventricosus genome elucidates the spidroin gene catalogue.</title>
        <authorList>
            <person name="Kono N."/>
            <person name="Nakamura H."/>
            <person name="Ohtoshi R."/>
            <person name="Moran D.A.P."/>
            <person name="Shinohara A."/>
            <person name="Yoshida Y."/>
            <person name="Fujiwara M."/>
            <person name="Mori M."/>
            <person name="Tomita M."/>
            <person name="Arakawa K."/>
        </authorList>
    </citation>
    <scope>NUCLEOTIDE SEQUENCE [LARGE SCALE GENOMIC DNA]</scope>
</reference>
<dbReference type="Proteomes" id="UP000499080">
    <property type="component" value="Unassembled WGS sequence"/>
</dbReference>
<comment type="caution">
    <text evidence="2">The sequence shown here is derived from an EMBL/GenBank/DDBJ whole genome shotgun (WGS) entry which is preliminary data.</text>
</comment>
<protein>
    <submittedName>
        <fullName evidence="2">Uncharacterized protein</fullName>
    </submittedName>
</protein>
<evidence type="ECO:0000313" key="2">
    <source>
        <dbReference type="EMBL" id="GBN03393.1"/>
    </source>
</evidence>
<accession>A0A4Y2KPJ2</accession>
<evidence type="ECO:0000256" key="1">
    <source>
        <dbReference type="SAM" id="MobiDB-lite"/>
    </source>
</evidence>